<sequence length="41" mass="4327">MSGNEVSVIRKIWRAPQLKVIGLPVATQQFNGGEGDANTGS</sequence>
<name>A0ABU0DNT8_9HYPH</name>
<comment type="caution">
    <text evidence="1">The sequence shown here is derived from an EMBL/GenBank/DDBJ whole genome shotgun (WGS) entry which is preliminary data.</text>
</comment>
<organism evidence="1 2">
    <name type="scientific">Ancylobacter vacuolatus</name>
    <dbReference type="NCBI Taxonomy" id="223389"/>
    <lineage>
        <taxon>Bacteria</taxon>
        <taxon>Pseudomonadati</taxon>
        <taxon>Pseudomonadota</taxon>
        <taxon>Alphaproteobacteria</taxon>
        <taxon>Hyphomicrobiales</taxon>
        <taxon>Xanthobacteraceae</taxon>
        <taxon>Ancylobacter</taxon>
    </lineage>
</organism>
<gene>
    <name evidence="1" type="ORF">J2S76_004501</name>
</gene>
<reference evidence="1 2" key="1">
    <citation type="submission" date="2023-07" db="EMBL/GenBank/DDBJ databases">
        <title>Genomic Encyclopedia of Type Strains, Phase IV (KMG-IV): sequencing the most valuable type-strain genomes for metagenomic binning, comparative biology and taxonomic classification.</title>
        <authorList>
            <person name="Goeker M."/>
        </authorList>
    </citation>
    <scope>NUCLEOTIDE SEQUENCE [LARGE SCALE GENOMIC DNA]</scope>
    <source>
        <strain evidence="1 2">DSM 1277</strain>
    </source>
</reference>
<keyword evidence="2" id="KW-1185">Reference proteome</keyword>
<evidence type="ECO:0000313" key="1">
    <source>
        <dbReference type="EMBL" id="MDQ0350045.1"/>
    </source>
</evidence>
<dbReference type="Proteomes" id="UP001238467">
    <property type="component" value="Unassembled WGS sequence"/>
</dbReference>
<evidence type="ECO:0000313" key="2">
    <source>
        <dbReference type="Proteomes" id="UP001238467"/>
    </source>
</evidence>
<accession>A0ABU0DNT8</accession>
<dbReference type="RefSeq" id="WP_307064255.1">
    <property type="nucleotide sequence ID" value="NZ_JAUSUH010000015.1"/>
</dbReference>
<proteinExistence type="predicted"/>
<dbReference type="EMBL" id="JAUSUH010000015">
    <property type="protein sequence ID" value="MDQ0350045.1"/>
    <property type="molecule type" value="Genomic_DNA"/>
</dbReference>
<protein>
    <submittedName>
        <fullName evidence="1">Uncharacterized protein</fullName>
    </submittedName>
</protein>